<feature type="transmembrane region" description="Helical" evidence="1">
    <location>
        <begin position="211"/>
        <end position="230"/>
    </location>
</feature>
<feature type="transmembrane region" description="Helical" evidence="1">
    <location>
        <begin position="178"/>
        <end position="199"/>
    </location>
</feature>
<dbReference type="Proteomes" id="UP000547209">
    <property type="component" value="Unassembled WGS sequence"/>
</dbReference>
<sequence>MTGWRAVRAITAFELKREWIGVAATSLFALYTGTMLSTMLDSILQAPGEWESRFGFLSGMADWLYLFCFPVFGCLMNRTVFTYWRDDIFTKRIAHWRTMPIPIGAVAGARTLQALVVMALAGTLFFVAQYAISPDIRQAFGPDVWVAAALVWMGYGLVVNAGLTILELGFSGKTYVKWYLAFSIVAGIVSAIAGWRQVSLYMEILKAVREAPLLAAIVAVVVTGLARWAGQRLAVRFMRNRSYTF</sequence>
<feature type="transmembrane region" description="Helical" evidence="1">
    <location>
        <begin position="20"/>
        <end position="43"/>
    </location>
</feature>
<keyword evidence="1" id="KW-0812">Transmembrane</keyword>
<accession>A0A7X0RVM6</accession>
<feature type="transmembrane region" description="Helical" evidence="1">
    <location>
        <begin position="63"/>
        <end position="84"/>
    </location>
</feature>
<name>A0A7X0RVM6_9BACL</name>
<evidence type="ECO:0000313" key="2">
    <source>
        <dbReference type="EMBL" id="MBB6674458.1"/>
    </source>
</evidence>
<keyword evidence="3" id="KW-1185">Reference proteome</keyword>
<evidence type="ECO:0000313" key="3">
    <source>
        <dbReference type="Proteomes" id="UP000547209"/>
    </source>
</evidence>
<keyword evidence="1" id="KW-0472">Membrane</keyword>
<feature type="transmembrane region" description="Helical" evidence="1">
    <location>
        <begin position="144"/>
        <end position="166"/>
    </location>
</feature>
<gene>
    <name evidence="2" type="ORF">H7C19_27620</name>
</gene>
<dbReference type="EMBL" id="JACJVP010000047">
    <property type="protein sequence ID" value="MBB6674458.1"/>
    <property type="molecule type" value="Genomic_DNA"/>
</dbReference>
<protein>
    <recommendedName>
        <fullName evidence="4">ABC transporter permease</fullName>
    </recommendedName>
</protein>
<evidence type="ECO:0000256" key="1">
    <source>
        <dbReference type="SAM" id="Phobius"/>
    </source>
</evidence>
<comment type="caution">
    <text evidence="2">The sequence shown here is derived from an EMBL/GenBank/DDBJ whole genome shotgun (WGS) entry which is preliminary data.</text>
</comment>
<reference evidence="2 3" key="1">
    <citation type="submission" date="2020-08" db="EMBL/GenBank/DDBJ databases">
        <title>Cohnella phylogeny.</title>
        <authorList>
            <person name="Dunlap C."/>
        </authorList>
    </citation>
    <scope>NUCLEOTIDE SEQUENCE [LARGE SCALE GENOMIC DNA]</scope>
    <source>
        <strain evidence="2 3">DSM 28246</strain>
    </source>
</reference>
<keyword evidence="1" id="KW-1133">Transmembrane helix</keyword>
<dbReference type="AlphaFoldDB" id="A0A7X0RVM6"/>
<feature type="transmembrane region" description="Helical" evidence="1">
    <location>
        <begin position="105"/>
        <end position="132"/>
    </location>
</feature>
<organism evidence="2 3">
    <name type="scientific">Cohnella nanjingensis</name>
    <dbReference type="NCBI Taxonomy" id="1387779"/>
    <lineage>
        <taxon>Bacteria</taxon>
        <taxon>Bacillati</taxon>
        <taxon>Bacillota</taxon>
        <taxon>Bacilli</taxon>
        <taxon>Bacillales</taxon>
        <taxon>Paenibacillaceae</taxon>
        <taxon>Cohnella</taxon>
    </lineage>
</organism>
<evidence type="ECO:0008006" key="4">
    <source>
        <dbReference type="Google" id="ProtNLM"/>
    </source>
</evidence>
<dbReference type="RefSeq" id="WP_185672318.1">
    <property type="nucleotide sequence ID" value="NZ_JACJVP010000047.1"/>
</dbReference>
<proteinExistence type="predicted"/>